<evidence type="ECO:0000256" key="1">
    <source>
        <dbReference type="ARBA" id="ARBA00007689"/>
    </source>
</evidence>
<proteinExistence type="inferred from homology"/>
<accession>A0ABX7C4B3</accession>
<dbReference type="SUPFAM" id="SSF54909">
    <property type="entry name" value="Dimeric alpha+beta barrel"/>
    <property type="match status" value="1"/>
</dbReference>
<evidence type="ECO:0000313" key="4">
    <source>
        <dbReference type="Proteomes" id="UP000595460"/>
    </source>
</evidence>
<keyword evidence="4" id="KW-1185">Reference proteome</keyword>
<dbReference type="InterPro" id="IPR005545">
    <property type="entry name" value="YCII"/>
</dbReference>
<dbReference type="InterPro" id="IPR011008">
    <property type="entry name" value="Dimeric_a/b-barrel"/>
</dbReference>
<evidence type="ECO:0000259" key="2">
    <source>
        <dbReference type="Pfam" id="PF03795"/>
    </source>
</evidence>
<protein>
    <recommendedName>
        <fullName evidence="2">YCII-related domain-containing protein</fullName>
    </recommendedName>
</protein>
<sequence>MKFLLMLMADEKAGAAIPPDQMAGFMGQLAAYQETLSKAGAFVATAALQPTDTARTISTADGELKVHDGPYADTREQFGGYYIIEASDMDEAVRMAALCPAASWGKIEIRPYHPGFSPG</sequence>
<organism evidence="3 4">
    <name type="scientific">Devosia oryziradicis</name>
    <dbReference type="NCBI Taxonomy" id="2801335"/>
    <lineage>
        <taxon>Bacteria</taxon>
        <taxon>Pseudomonadati</taxon>
        <taxon>Pseudomonadota</taxon>
        <taxon>Alphaproteobacteria</taxon>
        <taxon>Hyphomicrobiales</taxon>
        <taxon>Devosiaceae</taxon>
        <taxon>Devosia</taxon>
    </lineage>
</organism>
<dbReference type="RefSeq" id="WP_201661796.1">
    <property type="nucleotide sequence ID" value="NZ_CP068047.1"/>
</dbReference>
<dbReference type="PANTHER" id="PTHR35174">
    <property type="entry name" value="BLL7171 PROTEIN-RELATED"/>
    <property type="match status" value="1"/>
</dbReference>
<dbReference type="EMBL" id="CP068047">
    <property type="protein sequence ID" value="QQR37480.1"/>
    <property type="molecule type" value="Genomic_DNA"/>
</dbReference>
<reference evidence="3 4" key="1">
    <citation type="submission" date="2021-01" db="EMBL/GenBank/DDBJ databases">
        <title>Genome seq and assembly of Devosia sp. G19.</title>
        <authorList>
            <person name="Chhetri G."/>
        </authorList>
    </citation>
    <scope>NUCLEOTIDE SEQUENCE [LARGE SCALE GENOMIC DNA]</scope>
    <source>
        <strain evidence="3 4">G19</strain>
    </source>
</reference>
<comment type="similarity">
    <text evidence="1">Belongs to the YciI family.</text>
</comment>
<feature type="domain" description="YCII-related" evidence="2">
    <location>
        <begin position="2"/>
        <end position="112"/>
    </location>
</feature>
<evidence type="ECO:0000313" key="3">
    <source>
        <dbReference type="EMBL" id="QQR37480.1"/>
    </source>
</evidence>
<dbReference type="PANTHER" id="PTHR35174:SF3">
    <property type="entry name" value="BLL7171 PROTEIN"/>
    <property type="match status" value="1"/>
</dbReference>
<dbReference type="Gene3D" id="3.30.70.1060">
    <property type="entry name" value="Dimeric alpha+beta barrel"/>
    <property type="match status" value="1"/>
</dbReference>
<dbReference type="Pfam" id="PF03795">
    <property type="entry name" value="YCII"/>
    <property type="match status" value="1"/>
</dbReference>
<gene>
    <name evidence="3" type="ORF">JI749_07685</name>
</gene>
<dbReference type="Proteomes" id="UP000595460">
    <property type="component" value="Chromosome"/>
</dbReference>
<name>A0ABX7C4B3_9HYPH</name>